<dbReference type="Pfam" id="PF10109">
    <property type="entry name" value="Phage_TAC_7"/>
    <property type="match status" value="1"/>
</dbReference>
<evidence type="ECO:0000313" key="1">
    <source>
        <dbReference type="EMBL" id="MDT8758250.1"/>
    </source>
</evidence>
<dbReference type="InterPro" id="IPR019289">
    <property type="entry name" value="Phage_tail_E/E"/>
</dbReference>
<name>A0ABU3N130_9SPHN</name>
<organism evidence="1">
    <name type="scientific">Sphingomonas psychrotolerans</name>
    <dbReference type="NCBI Taxonomy" id="1327635"/>
    <lineage>
        <taxon>Bacteria</taxon>
        <taxon>Pseudomonadati</taxon>
        <taxon>Pseudomonadota</taxon>
        <taxon>Alphaproteobacteria</taxon>
        <taxon>Sphingomonadales</taxon>
        <taxon>Sphingomonadaceae</taxon>
        <taxon>Sphingomonas</taxon>
    </lineage>
</organism>
<proteinExistence type="predicted"/>
<reference evidence="1" key="1">
    <citation type="submission" date="2022-04" db="EMBL/GenBank/DDBJ databases">
        <title>Tomato heritable bacteria conferring resistance against bacterial wilt.</title>
        <authorList>
            <person name="Yin J."/>
        </authorList>
    </citation>
    <scope>NUCLEOTIDE SEQUENCE</scope>
    <source>
        <strain evidence="1">Cra20</strain>
    </source>
</reference>
<accession>A0ABU3N130</accession>
<sequence>MTEQPAPAAADKRFETVTLATPVKRGETTIADLMLRKPTAGELRGLNLSEIVSSDVTAILTLIPRISSPPLTQPEADALEADDLTEIGGVIRGFFMTRVERETLEAMLAEHRPKS</sequence>
<comment type="caution">
    <text evidence="1">The sequence shown here is derived from an EMBL/GenBank/DDBJ whole genome shotgun (WGS) entry which is preliminary data.</text>
</comment>
<gene>
    <name evidence="1" type="ORF">MZO42_06030</name>
</gene>
<protein>
    <submittedName>
        <fullName evidence="1">Phage tail assembly protein</fullName>
    </submittedName>
</protein>
<dbReference type="EMBL" id="JALMLT010000001">
    <property type="protein sequence ID" value="MDT8758250.1"/>
    <property type="molecule type" value="Genomic_DNA"/>
</dbReference>